<comment type="caution">
    <text evidence="8">The sequence shown here is derived from an EMBL/GenBank/DDBJ whole genome shotgun (WGS) entry which is preliminary data.</text>
</comment>
<evidence type="ECO:0000259" key="7">
    <source>
        <dbReference type="PROSITE" id="PS00498"/>
    </source>
</evidence>
<accession>A0A5M9J5P0</accession>
<evidence type="ECO:0000256" key="3">
    <source>
        <dbReference type="ARBA" id="ARBA00023002"/>
    </source>
</evidence>
<dbReference type="GO" id="GO:0004497">
    <property type="term" value="F:monooxygenase activity"/>
    <property type="evidence" value="ECO:0007669"/>
    <property type="project" value="UniProtKB-KW"/>
</dbReference>
<dbReference type="VEuPathDB" id="FungiDB:MFRU_025g00120"/>
<dbReference type="InterPro" id="IPR050316">
    <property type="entry name" value="Tyrosinase/Hemocyanin"/>
</dbReference>
<dbReference type="SUPFAM" id="SSF48056">
    <property type="entry name" value="Di-copper centre-containing domain"/>
    <property type="match status" value="1"/>
</dbReference>
<dbReference type="AlphaFoldDB" id="A0A5M9J5P0"/>
<evidence type="ECO:0000256" key="2">
    <source>
        <dbReference type="ARBA" id="ARBA00022723"/>
    </source>
</evidence>
<evidence type="ECO:0000259" key="6">
    <source>
        <dbReference type="PROSITE" id="PS00497"/>
    </source>
</evidence>
<dbReference type="Proteomes" id="UP000322873">
    <property type="component" value="Unassembled WGS sequence"/>
</dbReference>
<dbReference type="Pfam" id="PF18132">
    <property type="entry name" value="Tyrosinase_C"/>
    <property type="match status" value="1"/>
</dbReference>
<name>A0A5M9J5P0_MONFR</name>
<feature type="signal peptide" evidence="5">
    <location>
        <begin position="1"/>
        <end position="25"/>
    </location>
</feature>
<dbReference type="GO" id="GO:0046872">
    <property type="term" value="F:metal ion binding"/>
    <property type="evidence" value="ECO:0007669"/>
    <property type="project" value="UniProtKB-KW"/>
</dbReference>
<dbReference type="PRINTS" id="PR00092">
    <property type="entry name" value="TYROSINASE"/>
</dbReference>
<keyword evidence="5" id="KW-0732">Signal</keyword>
<evidence type="ECO:0000256" key="1">
    <source>
        <dbReference type="ARBA" id="ARBA00001973"/>
    </source>
</evidence>
<dbReference type="PROSITE" id="PS00497">
    <property type="entry name" value="TYROSINASE_1"/>
    <property type="match status" value="1"/>
</dbReference>
<feature type="domain" description="Tyrosinase copper-binding" evidence="7">
    <location>
        <begin position="305"/>
        <end position="316"/>
    </location>
</feature>
<evidence type="ECO:0000313" key="8">
    <source>
        <dbReference type="EMBL" id="KAA8563987.1"/>
    </source>
</evidence>
<keyword evidence="3" id="KW-0560">Oxidoreductase</keyword>
<feature type="domain" description="Tyrosinase copper-binding" evidence="6">
    <location>
        <begin position="112"/>
        <end position="129"/>
    </location>
</feature>
<dbReference type="Gene3D" id="1.10.1280.10">
    <property type="entry name" value="Di-copper center containing domain from catechol oxidase"/>
    <property type="match status" value="1"/>
</dbReference>
<dbReference type="InterPro" id="IPR041640">
    <property type="entry name" value="Tyrosinase_C"/>
</dbReference>
<keyword evidence="9" id="KW-1185">Reference proteome</keyword>
<organism evidence="8 9">
    <name type="scientific">Monilinia fructicola</name>
    <name type="common">Brown rot fungus</name>
    <name type="synonym">Ciboria fructicola</name>
    <dbReference type="NCBI Taxonomy" id="38448"/>
    <lineage>
        <taxon>Eukaryota</taxon>
        <taxon>Fungi</taxon>
        <taxon>Dikarya</taxon>
        <taxon>Ascomycota</taxon>
        <taxon>Pezizomycotina</taxon>
        <taxon>Leotiomycetes</taxon>
        <taxon>Helotiales</taxon>
        <taxon>Sclerotiniaceae</taxon>
        <taxon>Monilinia</taxon>
    </lineage>
</organism>
<dbReference type="PROSITE" id="PS00498">
    <property type="entry name" value="TYROSINASE_2"/>
    <property type="match status" value="1"/>
</dbReference>
<dbReference type="EMBL" id="VICG01000016">
    <property type="protein sequence ID" value="KAA8563987.1"/>
    <property type="molecule type" value="Genomic_DNA"/>
</dbReference>
<protein>
    <recommendedName>
        <fullName evidence="6 7">Tyrosinase copper-binding domain-containing protein</fullName>
    </recommendedName>
</protein>
<gene>
    <name evidence="8" type="ORF">EYC84_011986</name>
</gene>
<reference evidence="8 9" key="1">
    <citation type="submission" date="2019-06" db="EMBL/GenBank/DDBJ databases">
        <title>Genome Sequence of the Brown Rot Fungal Pathogen Monilinia fructicola.</title>
        <authorList>
            <person name="De Miccolis Angelini R.M."/>
            <person name="Landi L."/>
            <person name="Abate D."/>
            <person name="Pollastro S."/>
            <person name="Romanazzi G."/>
            <person name="Faretra F."/>
        </authorList>
    </citation>
    <scope>NUCLEOTIDE SEQUENCE [LARGE SCALE GENOMIC DNA]</scope>
    <source>
        <strain evidence="8 9">Mfrc123</strain>
    </source>
</reference>
<dbReference type="Pfam" id="PF00264">
    <property type="entry name" value="Tyrosinase"/>
    <property type="match status" value="1"/>
</dbReference>
<sequence length="564" mass="62047">MLFGKATTPLGLATLLLTFVDIIQASYYPVGGVHTGVNEKTGARPARRDILDLQNDVPTWSLYIQALIAFQQVPEDDSLSWFQIAGIHGRPYYSWGDVNWNPDAPKIGYCTHGDVLFPTWHRPYLALYEQALAGHVQSIASTYNDDTYTSAAANFRIPYWDWAAFPTLPPIVNDATVQINTPSGTQNVANPLLLYKFQQFPLNETWFPTRGTNRADEDLAQDPTTLRCPDKEVQGTSQPDEANDYMNSEGLMSSIYSMFSKSKVYYNMATQVSPGPSLENPHGAVHVAVGGDYGHMSQLSYAAFDPIFWLHHTNVDRLFTMWQAIYPDEWILPESDMIGTFTIVPGSSDTSAAPLTPFYQADGETPWTSDAARYTSTFGYSYDSVPDAIITNPAELSSNVTATVNSLYNPGRTFTGSKQKRDETREWSVAVQALSTALGERFTVRLHNDGSSPIASFHVLPPPVADGGNATHLTYHHEFALVEAIKSVDAANVEDVVDYLKANLSWSIETSNGTVVPAEQVEGLIICVHDEIVTHPADQTEFPVYGTKTLHPEITSGKPGGAIS</sequence>
<keyword evidence="2" id="KW-0479">Metal-binding</keyword>
<evidence type="ECO:0000313" key="9">
    <source>
        <dbReference type="Proteomes" id="UP000322873"/>
    </source>
</evidence>
<dbReference type="InterPro" id="IPR008922">
    <property type="entry name" value="Di-copper_centre_dom_sf"/>
</dbReference>
<evidence type="ECO:0000256" key="5">
    <source>
        <dbReference type="SAM" id="SignalP"/>
    </source>
</evidence>
<proteinExistence type="predicted"/>
<comment type="cofactor">
    <cofactor evidence="1">
        <name>Cu(2+)</name>
        <dbReference type="ChEBI" id="CHEBI:29036"/>
    </cofactor>
</comment>
<feature type="chain" id="PRO_5024418245" description="Tyrosinase copper-binding domain-containing protein" evidence="5">
    <location>
        <begin position="26"/>
        <end position="564"/>
    </location>
</feature>
<dbReference type="PANTHER" id="PTHR11474:SF131">
    <property type="entry name" value="TYROSINASE COPPER-BINDING DOMAIN-CONTAINING PROTEIN"/>
    <property type="match status" value="1"/>
</dbReference>
<evidence type="ECO:0000256" key="4">
    <source>
        <dbReference type="ARBA" id="ARBA00023033"/>
    </source>
</evidence>
<dbReference type="PANTHER" id="PTHR11474">
    <property type="entry name" value="TYROSINASE FAMILY MEMBER"/>
    <property type="match status" value="1"/>
</dbReference>
<dbReference type="InterPro" id="IPR002227">
    <property type="entry name" value="Tyrosinase_Cu-bd"/>
</dbReference>
<keyword evidence="4" id="KW-0503">Monooxygenase</keyword>